<dbReference type="UniPathway" id="UPA00223">
    <property type="reaction ID" value="UER00999"/>
</dbReference>
<dbReference type="GO" id="GO:0004776">
    <property type="term" value="F:succinate-CoA ligase (GDP-forming) activity"/>
    <property type="evidence" value="ECO:0007669"/>
    <property type="project" value="TreeGrafter"/>
</dbReference>
<dbReference type="GO" id="GO:0004775">
    <property type="term" value="F:succinate-CoA ligase (ADP-forming) activity"/>
    <property type="evidence" value="ECO:0007669"/>
    <property type="project" value="UniProtKB-UniRule"/>
</dbReference>
<dbReference type="PANTHER" id="PTHR11117">
    <property type="entry name" value="SUCCINYL-COA LIGASE SUBUNIT ALPHA"/>
    <property type="match status" value="1"/>
</dbReference>
<protein>
    <recommendedName>
        <fullName evidence="4">Succinate--CoA ligase [ADP-forming] subunit alpha</fullName>
        <ecNumber evidence="4">6.2.1.5</ecNumber>
    </recommendedName>
    <alternativeName>
        <fullName evidence="4">Succinyl-CoA synthetase subunit alpha</fullName>
        <shortName evidence="4">SCS-alpha</shortName>
    </alternativeName>
</protein>
<keyword evidence="8" id="KW-1185">Reference proteome</keyword>
<evidence type="ECO:0000256" key="1">
    <source>
        <dbReference type="ARBA" id="ARBA00022598"/>
    </source>
</evidence>
<dbReference type="Gene3D" id="3.40.50.261">
    <property type="entry name" value="Succinyl-CoA synthetase domains"/>
    <property type="match status" value="1"/>
</dbReference>
<dbReference type="InterPro" id="IPR005810">
    <property type="entry name" value="CoA_lig_alpha"/>
</dbReference>
<comment type="caution">
    <text evidence="4">Lacks conserved residue(s) required for the propagation of feature annotation.</text>
</comment>
<comment type="pathway">
    <text evidence="4">Carbohydrate metabolism; tricarboxylic acid cycle; succinate from succinyl-CoA (ligase route): step 1/1.</text>
</comment>
<dbReference type="GO" id="GO:0006099">
    <property type="term" value="P:tricarboxylic acid cycle"/>
    <property type="evidence" value="ECO:0007669"/>
    <property type="project" value="UniProtKB-UniRule"/>
</dbReference>
<reference evidence="7 8" key="1">
    <citation type="submission" date="2017-04" db="EMBL/GenBank/DDBJ databases">
        <authorList>
            <person name="Afonso C.L."/>
            <person name="Miller P.J."/>
            <person name="Scott M.A."/>
            <person name="Spackman E."/>
            <person name="Goraichik I."/>
            <person name="Dimitrov K.M."/>
            <person name="Suarez D.L."/>
            <person name="Swayne D.E."/>
        </authorList>
    </citation>
    <scope>NUCLEOTIDE SEQUENCE [LARGE SCALE GENOMIC DNA]</scope>
    <source>
        <strain evidence="7 8">ToBE</strain>
    </source>
</reference>
<dbReference type="Gene3D" id="3.40.50.720">
    <property type="entry name" value="NAD(P)-binding Rossmann-like Domain"/>
    <property type="match status" value="1"/>
</dbReference>
<evidence type="ECO:0000256" key="5">
    <source>
        <dbReference type="PIRSR" id="PIRSR001553-1"/>
    </source>
</evidence>
<dbReference type="PANTHER" id="PTHR11117:SF2">
    <property type="entry name" value="SUCCINATE--COA LIGASE [ADP_GDP-FORMING] SUBUNIT ALPHA, MITOCHONDRIAL"/>
    <property type="match status" value="1"/>
</dbReference>
<dbReference type="HAMAP" id="MF_01988">
    <property type="entry name" value="Succ_CoA_alpha"/>
    <property type="match status" value="1"/>
</dbReference>
<comment type="catalytic activity">
    <reaction evidence="4">
        <text>succinate + ATP + CoA = succinyl-CoA + ADP + phosphate</text>
        <dbReference type="Rhea" id="RHEA:17661"/>
        <dbReference type="ChEBI" id="CHEBI:30031"/>
        <dbReference type="ChEBI" id="CHEBI:30616"/>
        <dbReference type="ChEBI" id="CHEBI:43474"/>
        <dbReference type="ChEBI" id="CHEBI:57287"/>
        <dbReference type="ChEBI" id="CHEBI:57292"/>
        <dbReference type="ChEBI" id="CHEBI:456216"/>
        <dbReference type="EC" id="6.2.1.5"/>
    </reaction>
</comment>
<dbReference type="SUPFAM" id="SSF52210">
    <property type="entry name" value="Succinyl-CoA synthetase domains"/>
    <property type="match status" value="1"/>
</dbReference>
<comment type="subunit">
    <text evidence="4">Heterotetramer of two alpha and two beta subunits.</text>
</comment>
<dbReference type="Pfam" id="PF00549">
    <property type="entry name" value="Ligase_CoA"/>
    <property type="match status" value="1"/>
</dbReference>
<organism evidence="7 8">
    <name type="scientific">Thermanaeromonas toyohensis ToBE</name>
    <dbReference type="NCBI Taxonomy" id="698762"/>
    <lineage>
        <taxon>Bacteria</taxon>
        <taxon>Bacillati</taxon>
        <taxon>Bacillota</taxon>
        <taxon>Clostridia</taxon>
        <taxon>Neomoorellales</taxon>
        <taxon>Neomoorellaceae</taxon>
        <taxon>Thermanaeromonas</taxon>
    </lineage>
</organism>
<keyword evidence="4" id="KW-0816">Tricarboxylic acid cycle</keyword>
<comment type="catalytic activity">
    <reaction evidence="4">
        <text>GTP + succinate + CoA = succinyl-CoA + GDP + phosphate</text>
        <dbReference type="Rhea" id="RHEA:22120"/>
        <dbReference type="ChEBI" id="CHEBI:30031"/>
        <dbReference type="ChEBI" id="CHEBI:37565"/>
        <dbReference type="ChEBI" id="CHEBI:43474"/>
        <dbReference type="ChEBI" id="CHEBI:57287"/>
        <dbReference type="ChEBI" id="CHEBI:57292"/>
        <dbReference type="ChEBI" id="CHEBI:58189"/>
    </reaction>
</comment>
<feature type="active site" description="Tele-phosphohistidine intermediate" evidence="4 5">
    <location>
        <position position="251"/>
    </location>
</feature>
<dbReference type="SMART" id="SM00881">
    <property type="entry name" value="CoA_binding"/>
    <property type="match status" value="1"/>
</dbReference>
<dbReference type="InterPro" id="IPR016102">
    <property type="entry name" value="Succinyl-CoA_synth-like"/>
</dbReference>
<dbReference type="OrthoDB" id="9807196at2"/>
<dbReference type="SUPFAM" id="SSF51735">
    <property type="entry name" value="NAD(P)-binding Rossmann-fold domains"/>
    <property type="match status" value="1"/>
</dbReference>
<sequence length="294" mass="30476">MAILLTKDTKVLVQGITGNEGTFWTRHMLDAGTKIVAGVTPGKGGNQVHGVPVYNTVAEAVKKHGAEASVVFVPPAFAKDAVFEALEAGIKLVVLLADGVPLHDAMEIRALSRQIGATVLGPNTPGMASIGQAMLGFIPVWLADVYRVGPVGVVARSGSLTNEVCSHIVAAGLGQSTFVGLGGDPVPGTRLTEVMALFEKDPATEALVVIGEVGGTMEEEAAEMIERREFTKPVVCFIAGRSAPPGKKMGHAGAIITMGKGSVKGKEEALKRAGALVATRPAEVGRLLREALRS</sequence>
<comment type="function">
    <text evidence="4">Succinyl-CoA synthetase functions in the citric acid cycle (TCA), coupling the hydrolysis of succinyl-CoA to the synthesis of either ATP or GTP and thus represents the only step of substrate-level phosphorylation in the TCA. The alpha subunit of the enzyme binds the substrates coenzyme A and phosphate, while succinate binding and nucleotide specificity is provided by the beta subunit.</text>
</comment>
<keyword evidence="1 4" id="KW-0436">Ligase</keyword>
<dbReference type="NCBIfam" id="TIGR01019">
    <property type="entry name" value="sucCoAalpha"/>
    <property type="match status" value="1"/>
</dbReference>
<gene>
    <name evidence="4" type="primary">sucD</name>
    <name evidence="7" type="ORF">SAMN00808754_0907</name>
</gene>
<name>A0A1W1VK41_9FIRM</name>
<evidence type="ECO:0000313" key="7">
    <source>
        <dbReference type="EMBL" id="SMB93749.1"/>
    </source>
</evidence>
<feature type="binding site" evidence="4">
    <location>
        <position position="43"/>
    </location>
    <ligand>
        <name>CoA</name>
        <dbReference type="ChEBI" id="CHEBI:57287"/>
    </ligand>
</feature>
<dbReference type="Pfam" id="PF02629">
    <property type="entry name" value="CoA_binding"/>
    <property type="match status" value="1"/>
</dbReference>
<dbReference type="InterPro" id="IPR005811">
    <property type="entry name" value="SUCC_ACL_C"/>
</dbReference>
<dbReference type="GO" id="GO:0009361">
    <property type="term" value="C:succinate-CoA ligase complex (ADP-forming)"/>
    <property type="evidence" value="ECO:0007669"/>
    <property type="project" value="TreeGrafter"/>
</dbReference>
<feature type="domain" description="CoA-binding" evidence="6">
    <location>
        <begin position="4"/>
        <end position="100"/>
    </location>
</feature>
<dbReference type="EMBL" id="LT838272">
    <property type="protein sequence ID" value="SMB93749.1"/>
    <property type="molecule type" value="Genomic_DNA"/>
</dbReference>
<dbReference type="FunFam" id="3.40.50.720:FF:000277">
    <property type="entry name" value="Succinate--CoA ligase [ADP-forming] subunit alpha"/>
    <property type="match status" value="1"/>
</dbReference>
<dbReference type="GO" id="GO:0000166">
    <property type="term" value="F:nucleotide binding"/>
    <property type="evidence" value="ECO:0007669"/>
    <property type="project" value="UniProtKB-KW"/>
</dbReference>
<evidence type="ECO:0000256" key="2">
    <source>
        <dbReference type="ARBA" id="ARBA00022741"/>
    </source>
</evidence>
<dbReference type="RefSeq" id="WP_084664413.1">
    <property type="nucleotide sequence ID" value="NZ_LT838272.1"/>
</dbReference>
<evidence type="ECO:0000256" key="3">
    <source>
        <dbReference type="ARBA" id="ARBA00060724"/>
    </source>
</evidence>
<dbReference type="Proteomes" id="UP000192569">
    <property type="component" value="Chromosome I"/>
</dbReference>
<dbReference type="EC" id="6.2.1.5" evidence="4"/>
<dbReference type="InterPro" id="IPR036291">
    <property type="entry name" value="NAD(P)-bd_dom_sf"/>
</dbReference>
<dbReference type="PIRSF" id="PIRSF001553">
    <property type="entry name" value="SucCS_alpha"/>
    <property type="match status" value="1"/>
</dbReference>
<comment type="similarity">
    <text evidence="3 4">Belongs to the succinate/malate CoA ligase alpha subunit family.</text>
</comment>
<accession>A0A1W1VK41</accession>
<evidence type="ECO:0000313" key="8">
    <source>
        <dbReference type="Proteomes" id="UP000192569"/>
    </source>
</evidence>
<dbReference type="AlphaFoldDB" id="A0A1W1VK41"/>
<evidence type="ECO:0000256" key="4">
    <source>
        <dbReference type="HAMAP-Rule" id="MF_01988"/>
    </source>
</evidence>
<dbReference type="STRING" id="698762.SAMN00808754_0907"/>
<dbReference type="PRINTS" id="PR01798">
    <property type="entry name" value="SCOASYNTHASE"/>
</dbReference>
<proteinExistence type="inferred from homology"/>
<keyword evidence="2 4" id="KW-0547">Nucleotide-binding</keyword>
<feature type="binding site" evidence="4">
    <location>
        <begin position="17"/>
        <end position="20"/>
    </location>
    <ligand>
        <name>CoA</name>
        <dbReference type="ChEBI" id="CHEBI:57287"/>
    </ligand>
</feature>
<dbReference type="NCBIfam" id="NF004230">
    <property type="entry name" value="PRK05678.1"/>
    <property type="match status" value="1"/>
</dbReference>
<evidence type="ECO:0000259" key="6">
    <source>
        <dbReference type="SMART" id="SM00881"/>
    </source>
</evidence>
<dbReference type="InterPro" id="IPR003781">
    <property type="entry name" value="CoA-bd"/>
</dbReference>